<evidence type="ECO:0000313" key="2">
    <source>
        <dbReference type="Proteomes" id="UP001234297"/>
    </source>
</evidence>
<protein>
    <submittedName>
        <fullName evidence="1">Uncharacterized protein</fullName>
    </submittedName>
</protein>
<accession>A0ACC2MM61</accession>
<keyword evidence="2" id="KW-1185">Reference proteome</keyword>
<proteinExistence type="predicted"/>
<reference evidence="1 2" key="1">
    <citation type="journal article" date="2022" name="Hortic Res">
        <title>A haplotype resolved chromosomal level avocado genome allows analysis of novel avocado genes.</title>
        <authorList>
            <person name="Nath O."/>
            <person name="Fletcher S.J."/>
            <person name="Hayward A."/>
            <person name="Shaw L.M."/>
            <person name="Masouleh A.K."/>
            <person name="Furtado A."/>
            <person name="Henry R.J."/>
            <person name="Mitter N."/>
        </authorList>
    </citation>
    <scope>NUCLEOTIDE SEQUENCE [LARGE SCALE GENOMIC DNA]</scope>
    <source>
        <strain evidence="2">cv. Hass</strain>
    </source>
</reference>
<evidence type="ECO:0000313" key="1">
    <source>
        <dbReference type="EMBL" id="KAJ8646409.1"/>
    </source>
</evidence>
<gene>
    <name evidence="1" type="ORF">MRB53_008157</name>
</gene>
<dbReference type="EMBL" id="CM056810">
    <property type="protein sequence ID" value="KAJ8646409.1"/>
    <property type="molecule type" value="Genomic_DNA"/>
</dbReference>
<name>A0ACC2MM61_PERAE</name>
<dbReference type="Proteomes" id="UP001234297">
    <property type="component" value="Chromosome 2"/>
</dbReference>
<sequence>MAPVRAWRETAADRKPKSPSLKTLNRFNLLSVLSIFLLISFATSESHQIPEFQFCDAGYVDSSCLSSQQSNSKILIKGGTVVNAHSREVADVYIEDGIIASVRPNIVVGDDVTVLDATGKYVMPGELFKLVLACTMNCFLLSLLNAECINTWPSVTVEACNS</sequence>
<organism evidence="1 2">
    <name type="scientific">Persea americana</name>
    <name type="common">Avocado</name>
    <dbReference type="NCBI Taxonomy" id="3435"/>
    <lineage>
        <taxon>Eukaryota</taxon>
        <taxon>Viridiplantae</taxon>
        <taxon>Streptophyta</taxon>
        <taxon>Embryophyta</taxon>
        <taxon>Tracheophyta</taxon>
        <taxon>Spermatophyta</taxon>
        <taxon>Magnoliopsida</taxon>
        <taxon>Magnoliidae</taxon>
        <taxon>Laurales</taxon>
        <taxon>Lauraceae</taxon>
        <taxon>Persea</taxon>
    </lineage>
</organism>
<comment type="caution">
    <text evidence="1">The sequence shown here is derived from an EMBL/GenBank/DDBJ whole genome shotgun (WGS) entry which is preliminary data.</text>
</comment>